<dbReference type="EMBL" id="JACFRB010000001">
    <property type="protein sequence ID" value="MBI0105492.1"/>
    <property type="molecule type" value="Genomic_DNA"/>
</dbReference>
<feature type="transmembrane region" description="Helical" evidence="1">
    <location>
        <begin position="660"/>
        <end position="681"/>
    </location>
</feature>
<feature type="transmembrane region" description="Helical" evidence="1">
    <location>
        <begin position="221"/>
        <end position="250"/>
    </location>
</feature>
<name>A0ABS0QUM5_9BIFI</name>
<feature type="transmembrane region" description="Helical" evidence="1">
    <location>
        <begin position="181"/>
        <end position="200"/>
    </location>
</feature>
<dbReference type="RefSeq" id="WP_198207656.1">
    <property type="nucleotide sequence ID" value="NZ_JACFRB010000001.1"/>
</dbReference>
<dbReference type="Proteomes" id="UP000766153">
    <property type="component" value="Unassembled WGS sequence"/>
</dbReference>
<feature type="transmembrane region" description="Helical" evidence="1">
    <location>
        <begin position="587"/>
        <end position="610"/>
    </location>
</feature>
<sequence>MRYLRIHWIERLTIWASLILTIVVTFEMLITIDQELPAGTGTSFTVERVDTATKADAVRAIAQASRNLGINVFKIQPSFRDSMKSRVLVAFVGDQKSFQRNGGYDYPSFSTRDQSTKVVSFEEITTQDLRGSYATNADRSHMEQLAKALSRSRIVVDESQSLWSRGFWIAAMIYALGRGGLWAGVVIIAITLVVSTAYSLSRNRKIHAIKAMHGYTSGRILVGELVSLLATLAVGLVTITLVGLPFLWFINNFHQIWRLLRALFIAVAVLTAYLVFLALVLGGASAFRDRIPAVLNGEGNELRDGIIAGFAQFMVVAVLFGTISGSLNRISAVQSTSRSLAQWSRISDQYVLRLSINITQEDELRAAPHLMKVIEDLDSRGKAMLVGYNKFGSDYYDDPYEPDGSDSMIVSPNYLDKQPIAGLDGKPVRVSERDIGAFTLLVPSSYKGDPGALLKKYAEYFKTQCQLGVTQKQKPYSCNPHGVLVRTRSDQDISLFSGTQFMPAEDQQKLSLKDPVVAVTSPSSGLISPMVYLSYTSSDSVLFSDPELLQSKLDHYGISGYFQGIDNAKDSVAYTLSLSRNEQRGDIIAISFGLAAAMMAILVCSAAYCARRRRLSFVQFIHGYGFFRRHGGFLIMQNTGVLLTLMAVGMIGSMNKVADLVAGTLLFAGSSLIMAITVSAYESRFRADDIKRP</sequence>
<feature type="transmembrane region" description="Helical" evidence="1">
    <location>
        <begin position="631"/>
        <end position="654"/>
    </location>
</feature>
<proteinExistence type="predicted"/>
<evidence type="ECO:0000313" key="3">
    <source>
        <dbReference type="Proteomes" id="UP000766153"/>
    </source>
</evidence>
<gene>
    <name evidence="2" type="ORF">H3T91_03140</name>
</gene>
<comment type="caution">
    <text evidence="2">The sequence shown here is derived from an EMBL/GenBank/DDBJ whole genome shotgun (WGS) entry which is preliminary data.</text>
</comment>
<evidence type="ECO:0000256" key="1">
    <source>
        <dbReference type="SAM" id="Phobius"/>
    </source>
</evidence>
<feature type="transmembrane region" description="Helical" evidence="1">
    <location>
        <begin position="305"/>
        <end position="327"/>
    </location>
</feature>
<feature type="transmembrane region" description="Helical" evidence="1">
    <location>
        <begin position="12"/>
        <end position="32"/>
    </location>
</feature>
<protein>
    <submittedName>
        <fullName evidence="2">Uncharacterized protein</fullName>
    </submittedName>
</protein>
<keyword evidence="3" id="KW-1185">Reference proteome</keyword>
<organism evidence="2 3">
    <name type="scientific">Bifidobacterium polysaccharolyticum</name>
    <dbReference type="NCBI Taxonomy" id="2750967"/>
    <lineage>
        <taxon>Bacteria</taxon>
        <taxon>Bacillati</taxon>
        <taxon>Actinomycetota</taxon>
        <taxon>Actinomycetes</taxon>
        <taxon>Bifidobacteriales</taxon>
        <taxon>Bifidobacteriaceae</taxon>
        <taxon>Bifidobacterium</taxon>
    </lineage>
</organism>
<feature type="transmembrane region" description="Helical" evidence="1">
    <location>
        <begin position="262"/>
        <end position="284"/>
    </location>
</feature>
<keyword evidence="1" id="KW-0812">Transmembrane</keyword>
<keyword evidence="1" id="KW-0472">Membrane</keyword>
<evidence type="ECO:0000313" key="2">
    <source>
        <dbReference type="EMBL" id="MBI0105492.1"/>
    </source>
</evidence>
<reference evidence="2 3" key="1">
    <citation type="submission" date="2020-07" db="EMBL/GenBank/DDBJ databases">
        <title>Isolated bacteria genomes of Apis mellifera.</title>
        <authorList>
            <person name="Wu J."/>
            <person name="Zheng H."/>
        </authorList>
    </citation>
    <scope>NUCLEOTIDE SEQUENCE [LARGE SCALE GENOMIC DNA]</scope>
    <source>
        <strain evidence="2 3">B14448H7</strain>
    </source>
</reference>
<keyword evidence="1" id="KW-1133">Transmembrane helix</keyword>
<accession>A0ABS0QUM5</accession>